<dbReference type="InterPro" id="IPR011010">
    <property type="entry name" value="DNA_brk_join_enz"/>
</dbReference>
<proteinExistence type="predicted"/>
<accession>A0ABT6RGD6</accession>
<sequence>MKELVFDKDMLNEVRDVFLFGCYTGLSYLELFNLSAKDIVKGFDEKLWINTNRQKSSNKEAVPLLHPALKLNLSHNFYTNKYFLARPLMKKKRLVNMKKKTKKQPELLKRKCPLPLTKNKRT</sequence>
<dbReference type="EMBL" id="JASBRG010000007">
    <property type="protein sequence ID" value="MDI3321435.1"/>
    <property type="molecule type" value="Genomic_DNA"/>
</dbReference>
<keyword evidence="1" id="KW-0233">DNA recombination</keyword>
<dbReference type="Proteomes" id="UP001226434">
    <property type="component" value="Unassembled WGS sequence"/>
</dbReference>
<evidence type="ECO:0000256" key="1">
    <source>
        <dbReference type="ARBA" id="ARBA00023172"/>
    </source>
</evidence>
<dbReference type="Gene3D" id="1.10.443.10">
    <property type="entry name" value="Intergrase catalytic core"/>
    <property type="match status" value="1"/>
</dbReference>
<gene>
    <name evidence="2" type="ORF">QJ048_16695</name>
</gene>
<organism evidence="2 3">
    <name type="scientific">Pinibacter soli</name>
    <dbReference type="NCBI Taxonomy" id="3044211"/>
    <lineage>
        <taxon>Bacteria</taxon>
        <taxon>Pseudomonadati</taxon>
        <taxon>Bacteroidota</taxon>
        <taxon>Chitinophagia</taxon>
        <taxon>Chitinophagales</taxon>
        <taxon>Chitinophagaceae</taxon>
        <taxon>Pinibacter</taxon>
    </lineage>
</organism>
<dbReference type="InterPro" id="IPR013762">
    <property type="entry name" value="Integrase-like_cat_sf"/>
</dbReference>
<protein>
    <submittedName>
        <fullName evidence="2">Uncharacterized protein</fullName>
    </submittedName>
</protein>
<keyword evidence="3" id="KW-1185">Reference proteome</keyword>
<reference evidence="2 3" key="1">
    <citation type="submission" date="2023-05" db="EMBL/GenBank/DDBJ databases">
        <title>Genome sequence of Pinibacter sp. MAH-24.</title>
        <authorList>
            <person name="Huq M.A."/>
        </authorList>
    </citation>
    <scope>NUCLEOTIDE SEQUENCE [LARGE SCALE GENOMIC DNA]</scope>
    <source>
        <strain evidence="2 3">MAH-24</strain>
    </source>
</reference>
<evidence type="ECO:0000313" key="2">
    <source>
        <dbReference type="EMBL" id="MDI3321435.1"/>
    </source>
</evidence>
<dbReference type="SUPFAM" id="SSF56349">
    <property type="entry name" value="DNA breaking-rejoining enzymes"/>
    <property type="match status" value="1"/>
</dbReference>
<comment type="caution">
    <text evidence="2">The sequence shown here is derived from an EMBL/GenBank/DDBJ whole genome shotgun (WGS) entry which is preliminary data.</text>
</comment>
<evidence type="ECO:0000313" key="3">
    <source>
        <dbReference type="Proteomes" id="UP001226434"/>
    </source>
</evidence>
<name>A0ABT6RGD6_9BACT</name>